<dbReference type="GO" id="GO:0003700">
    <property type="term" value="F:DNA-binding transcription factor activity"/>
    <property type="evidence" value="ECO:0007669"/>
    <property type="project" value="InterPro"/>
</dbReference>
<dbReference type="CDD" id="cd03137">
    <property type="entry name" value="GATase1_AraC_1"/>
    <property type="match status" value="1"/>
</dbReference>
<dbReference type="EMBL" id="SNWQ01000020">
    <property type="protein sequence ID" value="TDO36365.1"/>
    <property type="molecule type" value="Genomic_DNA"/>
</dbReference>
<dbReference type="InterPro" id="IPR002818">
    <property type="entry name" value="DJ-1/PfpI"/>
</dbReference>
<dbReference type="Proteomes" id="UP000295388">
    <property type="component" value="Unassembled WGS sequence"/>
</dbReference>
<sequence length="321" mass="34672">MPRPTVSVLAYDGMTAFEAGIVIEVFGLVWPDIDQPWYELKVCTETTDPIRVLGGATLSSPYGLDEFAAADTVVIPSVADPRATTSPELVEALRHAHDRGARIVSICSGAFALAAAGLLDHRRATTHWRYAGLLRERYPAIDVDPEPLYTDDGDVLTSAGCAAGLDLALHLVRKDLGATVANAVARRLVIQPYRTGGQAQYIESPIPPEPDDAPVARSLGWALEHLAEPIGVPDLAKHAGLSPRTYLRHFVRATGTTPAKWLIAQRVQAAVAMLETGDAPVDEIATAAGFATAVTLRHHFAKSLHTSPSAYRRAFRDRRRH</sequence>
<feature type="domain" description="HTH araC/xylS-type" evidence="3">
    <location>
        <begin position="216"/>
        <end position="314"/>
    </location>
</feature>
<dbReference type="Pfam" id="PF12833">
    <property type="entry name" value="HTH_18"/>
    <property type="match status" value="1"/>
</dbReference>
<dbReference type="SUPFAM" id="SSF52317">
    <property type="entry name" value="Class I glutamine amidotransferase-like"/>
    <property type="match status" value="1"/>
</dbReference>
<dbReference type="InterPro" id="IPR052158">
    <property type="entry name" value="INH-QAR"/>
</dbReference>
<evidence type="ECO:0000313" key="4">
    <source>
        <dbReference type="EMBL" id="TDO36365.1"/>
    </source>
</evidence>
<keyword evidence="2" id="KW-0804">Transcription</keyword>
<gene>
    <name evidence="4" type="ORF">EV643_12096</name>
</gene>
<evidence type="ECO:0000259" key="3">
    <source>
        <dbReference type="PROSITE" id="PS01124"/>
    </source>
</evidence>
<evidence type="ECO:0000256" key="1">
    <source>
        <dbReference type="ARBA" id="ARBA00023015"/>
    </source>
</evidence>
<dbReference type="InterPro" id="IPR029062">
    <property type="entry name" value="Class_I_gatase-like"/>
</dbReference>
<dbReference type="PANTHER" id="PTHR43130:SF3">
    <property type="entry name" value="HTH-TYPE TRANSCRIPTIONAL REGULATOR RV1931C"/>
    <property type="match status" value="1"/>
</dbReference>
<dbReference type="Gene3D" id="3.40.50.880">
    <property type="match status" value="1"/>
</dbReference>
<comment type="caution">
    <text evidence="4">The sequence shown here is derived from an EMBL/GenBank/DDBJ whole genome shotgun (WGS) entry which is preliminary data.</text>
</comment>
<dbReference type="GO" id="GO:0043565">
    <property type="term" value="F:sequence-specific DNA binding"/>
    <property type="evidence" value="ECO:0007669"/>
    <property type="project" value="InterPro"/>
</dbReference>
<dbReference type="PANTHER" id="PTHR43130">
    <property type="entry name" value="ARAC-FAMILY TRANSCRIPTIONAL REGULATOR"/>
    <property type="match status" value="1"/>
</dbReference>
<dbReference type="SUPFAM" id="SSF46689">
    <property type="entry name" value="Homeodomain-like"/>
    <property type="match status" value="2"/>
</dbReference>
<dbReference type="PROSITE" id="PS01124">
    <property type="entry name" value="HTH_ARAC_FAMILY_2"/>
    <property type="match status" value="1"/>
</dbReference>
<accession>A0A4R6JP21</accession>
<dbReference type="Gene3D" id="1.10.10.60">
    <property type="entry name" value="Homeodomain-like"/>
    <property type="match status" value="1"/>
</dbReference>
<dbReference type="InterPro" id="IPR018060">
    <property type="entry name" value="HTH_AraC"/>
</dbReference>
<dbReference type="OrthoDB" id="3992151at2"/>
<protein>
    <submittedName>
        <fullName evidence="4">AraC family transcriptional activator FtrA</fullName>
    </submittedName>
</protein>
<dbReference type="SMART" id="SM00342">
    <property type="entry name" value="HTH_ARAC"/>
    <property type="match status" value="1"/>
</dbReference>
<dbReference type="AlphaFoldDB" id="A0A4R6JP21"/>
<organism evidence="4 5">
    <name type="scientific">Kribbella caucasensis</name>
    <dbReference type="NCBI Taxonomy" id="2512215"/>
    <lineage>
        <taxon>Bacteria</taxon>
        <taxon>Bacillati</taxon>
        <taxon>Actinomycetota</taxon>
        <taxon>Actinomycetes</taxon>
        <taxon>Propionibacteriales</taxon>
        <taxon>Kribbellaceae</taxon>
        <taxon>Kribbella</taxon>
    </lineage>
</organism>
<dbReference type="Pfam" id="PF01965">
    <property type="entry name" value="DJ-1_PfpI"/>
    <property type="match status" value="1"/>
</dbReference>
<dbReference type="RefSeq" id="WP_133804122.1">
    <property type="nucleotide sequence ID" value="NZ_SNWQ01000020.1"/>
</dbReference>
<keyword evidence="1" id="KW-0805">Transcription regulation</keyword>
<proteinExistence type="predicted"/>
<reference evidence="4 5" key="1">
    <citation type="submission" date="2019-03" db="EMBL/GenBank/DDBJ databases">
        <title>Genomic Encyclopedia of Type Strains, Phase III (KMG-III): the genomes of soil and plant-associated and newly described type strains.</title>
        <authorList>
            <person name="Whitman W."/>
        </authorList>
    </citation>
    <scope>NUCLEOTIDE SEQUENCE [LARGE SCALE GENOMIC DNA]</scope>
    <source>
        <strain evidence="4 5">VKM Ac-2527</strain>
    </source>
</reference>
<evidence type="ECO:0000313" key="5">
    <source>
        <dbReference type="Proteomes" id="UP000295388"/>
    </source>
</evidence>
<dbReference type="InterPro" id="IPR009057">
    <property type="entry name" value="Homeodomain-like_sf"/>
</dbReference>
<evidence type="ECO:0000256" key="2">
    <source>
        <dbReference type="ARBA" id="ARBA00023163"/>
    </source>
</evidence>
<name>A0A4R6JP21_9ACTN</name>
<keyword evidence="5" id="KW-1185">Reference proteome</keyword>